<dbReference type="PANTHER" id="PTHR10856:SF20">
    <property type="entry name" value="CORONIN-7"/>
    <property type="match status" value="1"/>
</dbReference>
<dbReference type="InterPro" id="IPR015505">
    <property type="entry name" value="Coronin"/>
</dbReference>
<keyword evidence="3" id="KW-1185">Reference proteome</keyword>
<evidence type="ECO:0000256" key="1">
    <source>
        <dbReference type="ARBA" id="ARBA00009482"/>
    </source>
</evidence>
<comment type="similarity">
    <text evidence="1">Belongs to the WD repeat coronin family.</text>
</comment>
<sequence>MMDLELRSCAQGLLGNKDSRILWVKDDHLLTTGFNQVRQQEVRLWDSRKLSSSLRSVSLATSNASFCVVSGLFFENCRLWFWWQGSSPGRRRAAKLFTAVRDPVRFTDSPVYRRSPAGPDGWKMKRCCGSTVAFPL</sequence>
<dbReference type="EMBL" id="JAFHDT010000011">
    <property type="protein sequence ID" value="KAI7803104.1"/>
    <property type="molecule type" value="Genomic_DNA"/>
</dbReference>
<evidence type="ECO:0000313" key="3">
    <source>
        <dbReference type="Proteomes" id="UP001059041"/>
    </source>
</evidence>
<dbReference type="Gene3D" id="2.130.10.10">
    <property type="entry name" value="YVTN repeat-like/Quinoprotein amine dehydrogenase"/>
    <property type="match status" value="1"/>
</dbReference>
<dbReference type="PANTHER" id="PTHR10856">
    <property type="entry name" value="CORONIN"/>
    <property type="match status" value="1"/>
</dbReference>
<reference evidence="2" key="1">
    <citation type="submission" date="2021-02" db="EMBL/GenBank/DDBJ databases">
        <title>Comparative genomics reveals that relaxation of natural selection precedes convergent phenotypic evolution of cavefish.</title>
        <authorList>
            <person name="Peng Z."/>
        </authorList>
    </citation>
    <scope>NUCLEOTIDE SEQUENCE</scope>
    <source>
        <tissue evidence="2">Muscle</tissue>
    </source>
</reference>
<dbReference type="InterPro" id="IPR015943">
    <property type="entry name" value="WD40/YVTN_repeat-like_dom_sf"/>
</dbReference>
<proteinExistence type="inferred from homology"/>
<protein>
    <submittedName>
        <fullName evidence="2">Coronin-7</fullName>
    </submittedName>
</protein>
<dbReference type="Proteomes" id="UP001059041">
    <property type="component" value="Linkage Group LG11"/>
</dbReference>
<organism evidence="2 3">
    <name type="scientific">Triplophysa rosa</name>
    <name type="common">Cave loach</name>
    <dbReference type="NCBI Taxonomy" id="992332"/>
    <lineage>
        <taxon>Eukaryota</taxon>
        <taxon>Metazoa</taxon>
        <taxon>Chordata</taxon>
        <taxon>Craniata</taxon>
        <taxon>Vertebrata</taxon>
        <taxon>Euteleostomi</taxon>
        <taxon>Actinopterygii</taxon>
        <taxon>Neopterygii</taxon>
        <taxon>Teleostei</taxon>
        <taxon>Ostariophysi</taxon>
        <taxon>Cypriniformes</taxon>
        <taxon>Nemacheilidae</taxon>
        <taxon>Triplophysa</taxon>
    </lineage>
</organism>
<evidence type="ECO:0000313" key="2">
    <source>
        <dbReference type="EMBL" id="KAI7803104.1"/>
    </source>
</evidence>
<gene>
    <name evidence="2" type="ORF">IRJ41_002869</name>
</gene>
<name>A0A9W7WKG7_TRIRA</name>
<dbReference type="AlphaFoldDB" id="A0A9W7WKG7"/>
<accession>A0A9W7WKG7</accession>
<comment type="caution">
    <text evidence="2">The sequence shown here is derived from an EMBL/GenBank/DDBJ whole genome shotgun (WGS) entry which is preliminary data.</text>
</comment>